<evidence type="ECO:0000259" key="1">
    <source>
        <dbReference type="Pfam" id="PF14111"/>
    </source>
</evidence>
<feature type="domain" description="DUF4283" evidence="1">
    <location>
        <begin position="66"/>
        <end position="127"/>
    </location>
</feature>
<gene>
    <name evidence="2" type="ORF">FRX31_034784</name>
</gene>
<proteinExistence type="predicted"/>
<dbReference type="Proteomes" id="UP000554482">
    <property type="component" value="Unassembled WGS sequence"/>
</dbReference>
<keyword evidence="3" id="KW-1185">Reference proteome</keyword>
<organism evidence="2 3">
    <name type="scientific">Thalictrum thalictroides</name>
    <name type="common">Rue-anemone</name>
    <name type="synonym">Anemone thalictroides</name>
    <dbReference type="NCBI Taxonomy" id="46969"/>
    <lineage>
        <taxon>Eukaryota</taxon>
        <taxon>Viridiplantae</taxon>
        <taxon>Streptophyta</taxon>
        <taxon>Embryophyta</taxon>
        <taxon>Tracheophyta</taxon>
        <taxon>Spermatophyta</taxon>
        <taxon>Magnoliopsida</taxon>
        <taxon>Ranunculales</taxon>
        <taxon>Ranunculaceae</taxon>
        <taxon>Thalictroideae</taxon>
        <taxon>Thalictrum</taxon>
    </lineage>
</organism>
<evidence type="ECO:0000313" key="2">
    <source>
        <dbReference type="EMBL" id="KAF5175627.1"/>
    </source>
</evidence>
<comment type="caution">
    <text evidence="2">The sequence shown here is derived from an EMBL/GenBank/DDBJ whole genome shotgun (WGS) entry which is preliminary data.</text>
</comment>
<reference evidence="2 3" key="1">
    <citation type="submission" date="2020-06" db="EMBL/GenBank/DDBJ databases">
        <title>Transcriptomic and genomic resources for Thalictrum thalictroides and T. hernandezii: Facilitating candidate gene discovery in an emerging model plant lineage.</title>
        <authorList>
            <person name="Arias T."/>
            <person name="Riano-Pachon D.M."/>
            <person name="Di Stilio V.S."/>
        </authorList>
    </citation>
    <scope>NUCLEOTIDE SEQUENCE [LARGE SCALE GENOMIC DNA]</scope>
    <source>
        <strain evidence="3">cv. WT478/WT964</strain>
        <tissue evidence="2">Leaves</tissue>
    </source>
</reference>
<dbReference type="OrthoDB" id="1939300at2759"/>
<dbReference type="InterPro" id="IPR025558">
    <property type="entry name" value="DUF4283"/>
</dbReference>
<accession>A0A7J6USW1</accession>
<protein>
    <recommendedName>
        <fullName evidence="1">DUF4283 domain-containing protein</fullName>
    </recommendedName>
</protein>
<evidence type="ECO:0000313" key="3">
    <source>
        <dbReference type="Proteomes" id="UP000554482"/>
    </source>
</evidence>
<dbReference type="Pfam" id="PF14111">
    <property type="entry name" value="DUF4283"/>
    <property type="match status" value="1"/>
</dbReference>
<dbReference type="EMBL" id="JABWDY010043771">
    <property type="protein sequence ID" value="KAF5175627.1"/>
    <property type="molecule type" value="Genomic_DNA"/>
</dbReference>
<sequence length="128" mass="14380">MDTTLGNGVETSINGANENGSKTWNSLFPSGGVENTWNLKWVESEVEGDATVVPRTIIDKGVDLRKDHLVGYFIDKKMPFYLVKRAVEREWKLKGGLQITSDGKVYYLKFVDLDERKKILEGGPIFVA</sequence>
<dbReference type="AlphaFoldDB" id="A0A7J6USW1"/>
<name>A0A7J6USW1_THATH</name>